<dbReference type="SUPFAM" id="SSF51621">
    <property type="entry name" value="Phosphoenolpyruvate/pyruvate domain"/>
    <property type="match status" value="1"/>
</dbReference>
<gene>
    <name evidence="2" type="ORF">A1Q1_05240</name>
</gene>
<dbReference type="InterPro" id="IPR039556">
    <property type="entry name" value="ICL/PEPM"/>
</dbReference>
<dbReference type="PANTHER" id="PTHR42905:SF16">
    <property type="entry name" value="CARBOXYPHOSPHONOENOLPYRUVATE PHOSPHONOMUTASE-LIKE PROTEIN (AFU_ORTHOLOGUE AFUA_5G07230)"/>
    <property type="match status" value="1"/>
</dbReference>
<dbReference type="KEGG" id="tasa:A1Q1_05240"/>
<evidence type="ECO:0008006" key="4">
    <source>
        <dbReference type="Google" id="ProtNLM"/>
    </source>
</evidence>
<dbReference type="VEuPathDB" id="FungiDB:A1Q1_05240"/>
<dbReference type="Pfam" id="PF13714">
    <property type="entry name" value="PEP_mutase"/>
    <property type="match status" value="1"/>
</dbReference>
<evidence type="ECO:0000256" key="1">
    <source>
        <dbReference type="SAM" id="MobiDB-lite"/>
    </source>
</evidence>
<comment type="caution">
    <text evidence="2">The sequence shown here is derived from an EMBL/GenBank/DDBJ whole genome shotgun (WGS) entry which is preliminary data.</text>
</comment>
<dbReference type="InterPro" id="IPR040442">
    <property type="entry name" value="Pyrv_kinase-like_dom_sf"/>
</dbReference>
<dbReference type="RefSeq" id="XP_014184190.1">
    <property type="nucleotide sequence ID" value="XM_014328715.1"/>
</dbReference>
<evidence type="ECO:0000313" key="3">
    <source>
        <dbReference type="Proteomes" id="UP000002748"/>
    </source>
</evidence>
<feature type="region of interest" description="Disordered" evidence="1">
    <location>
        <begin position="72"/>
        <end position="91"/>
    </location>
</feature>
<dbReference type="AlphaFoldDB" id="J8TYW6"/>
<protein>
    <recommendedName>
        <fullName evidence="4">Carboxyphosphonoenolpyruvate phosphonomutase</fullName>
    </recommendedName>
</protein>
<dbReference type="GO" id="GO:0003824">
    <property type="term" value="F:catalytic activity"/>
    <property type="evidence" value="ECO:0007669"/>
    <property type="project" value="InterPro"/>
</dbReference>
<dbReference type="OrthoDB" id="429143at2759"/>
<dbReference type="InterPro" id="IPR015813">
    <property type="entry name" value="Pyrv/PenolPyrv_kinase-like_dom"/>
</dbReference>
<proteinExistence type="predicted"/>
<organism evidence="2 3">
    <name type="scientific">Trichosporon asahii var. asahii (strain ATCC 90039 / CBS 2479 / JCM 2466 / KCTC 7840 / NBRC 103889/ NCYC 2677 / UAMH 7654)</name>
    <name type="common">Yeast</name>
    <dbReference type="NCBI Taxonomy" id="1186058"/>
    <lineage>
        <taxon>Eukaryota</taxon>
        <taxon>Fungi</taxon>
        <taxon>Dikarya</taxon>
        <taxon>Basidiomycota</taxon>
        <taxon>Agaricomycotina</taxon>
        <taxon>Tremellomycetes</taxon>
        <taxon>Trichosporonales</taxon>
        <taxon>Trichosporonaceae</taxon>
        <taxon>Trichosporon</taxon>
    </lineage>
</organism>
<dbReference type="GeneID" id="25988752"/>
<feature type="compositionally biased region" description="Low complexity" evidence="1">
    <location>
        <begin position="75"/>
        <end position="89"/>
    </location>
</feature>
<dbReference type="Gene3D" id="3.20.20.60">
    <property type="entry name" value="Phosphoenolpyruvate-binding domains"/>
    <property type="match status" value="1"/>
</dbReference>
<dbReference type="PANTHER" id="PTHR42905">
    <property type="entry name" value="PHOSPHOENOLPYRUVATE CARBOXYLASE"/>
    <property type="match status" value="1"/>
</dbReference>
<dbReference type="HOGENOM" id="CLU_027389_2_1_1"/>
<dbReference type="EMBL" id="ALBS01000002">
    <property type="protein sequence ID" value="EJT53277.1"/>
    <property type="molecule type" value="Genomic_DNA"/>
</dbReference>
<name>J8TYW6_TRIAS</name>
<evidence type="ECO:0000313" key="2">
    <source>
        <dbReference type="EMBL" id="EJT53277.1"/>
    </source>
</evidence>
<reference evidence="2 3" key="1">
    <citation type="journal article" date="2012" name="Eukaryot. Cell">
        <title>Draft genome sequence of CBS 2479, the standard type strain of Trichosporon asahii.</title>
        <authorList>
            <person name="Yang R.Y."/>
            <person name="Li H.T."/>
            <person name="Zhu H."/>
            <person name="Zhou G.P."/>
            <person name="Wang M."/>
            <person name="Wang L."/>
        </authorList>
    </citation>
    <scope>NUCLEOTIDE SEQUENCE [LARGE SCALE GENOMIC DNA]</scope>
    <source>
        <strain evidence="3">ATCC 90039 / CBS 2479 / JCM 2466 / KCTC 7840 / NCYC 2677 / UAMH 7654</strain>
    </source>
</reference>
<dbReference type="Proteomes" id="UP000002748">
    <property type="component" value="Unassembled WGS sequence"/>
</dbReference>
<accession>J8TYW6</accession>
<sequence>MAVVAIAATSPDARSAKPFRHRHQIHTFLTPPPPPALGDLTSDPIAGDSSRLNINTQHISQAMSPLHLFHSRSHSQVSANSPMSSSPSPDDIAARRARFRQLHQSGCFLIPNPPSAGAAVYLSTLGFQALASTSSGYAWSQGKEDNALSLEQTLHHLRSLVTSTDLPINADFVDGFGSTPVEVENAVSHAIDTGVAGISIEDTYSTWEGPEKGRQRPIKEAAERVRAAKRAIEESGYDVLLVGRAENFFVGNPDINDTIERLKAYSAAGADCLYAPGITDPDHIRAVVEAVAPKPVNILVGGPSQLNLDEIAKLGVRRVSVGGALARVAWGAVMDASERLARGDFTGLTGVSGDKLNDIMRR</sequence>
<dbReference type="CDD" id="cd00377">
    <property type="entry name" value="ICL_PEPM"/>
    <property type="match status" value="1"/>
</dbReference>